<proteinExistence type="predicted"/>
<dbReference type="Gene3D" id="1.10.10.60">
    <property type="entry name" value="Homeodomain-like"/>
    <property type="match status" value="1"/>
</dbReference>
<name>A0A521BE22_9SPHI</name>
<evidence type="ECO:0000256" key="1">
    <source>
        <dbReference type="ARBA" id="ARBA00023015"/>
    </source>
</evidence>
<feature type="domain" description="HTH araC/xylS-type" evidence="4">
    <location>
        <begin position="202"/>
        <end position="300"/>
    </location>
</feature>
<keyword evidence="1" id="KW-0805">Transcription regulation</keyword>
<dbReference type="PROSITE" id="PS01124">
    <property type="entry name" value="HTH_ARAC_FAMILY_2"/>
    <property type="match status" value="1"/>
</dbReference>
<accession>A0A521BE22</accession>
<gene>
    <name evidence="5" type="ORF">SAMN06265348_102221</name>
</gene>
<keyword evidence="2 5" id="KW-0238">DNA-binding</keyword>
<dbReference type="Pfam" id="PF02311">
    <property type="entry name" value="AraC_binding"/>
    <property type="match status" value="1"/>
</dbReference>
<evidence type="ECO:0000256" key="3">
    <source>
        <dbReference type="ARBA" id="ARBA00023163"/>
    </source>
</evidence>
<dbReference type="InterPro" id="IPR018060">
    <property type="entry name" value="HTH_AraC"/>
</dbReference>
<dbReference type="Gene3D" id="2.60.120.10">
    <property type="entry name" value="Jelly Rolls"/>
    <property type="match status" value="1"/>
</dbReference>
<dbReference type="AlphaFoldDB" id="A0A521BE22"/>
<dbReference type="InterPro" id="IPR003313">
    <property type="entry name" value="AraC-bd"/>
</dbReference>
<keyword evidence="3" id="KW-0804">Transcription</keyword>
<dbReference type="Proteomes" id="UP000320300">
    <property type="component" value="Unassembled WGS sequence"/>
</dbReference>
<dbReference type="PRINTS" id="PR00032">
    <property type="entry name" value="HTHARAC"/>
</dbReference>
<dbReference type="Pfam" id="PF12833">
    <property type="entry name" value="HTH_18"/>
    <property type="match status" value="1"/>
</dbReference>
<dbReference type="InterPro" id="IPR014710">
    <property type="entry name" value="RmlC-like_jellyroll"/>
</dbReference>
<evidence type="ECO:0000259" key="4">
    <source>
        <dbReference type="PROSITE" id="PS01124"/>
    </source>
</evidence>
<keyword evidence="6" id="KW-1185">Reference proteome</keyword>
<evidence type="ECO:0000256" key="2">
    <source>
        <dbReference type="ARBA" id="ARBA00023125"/>
    </source>
</evidence>
<evidence type="ECO:0000313" key="6">
    <source>
        <dbReference type="Proteomes" id="UP000320300"/>
    </source>
</evidence>
<dbReference type="GO" id="GO:0003700">
    <property type="term" value="F:DNA-binding transcription factor activity"/>
    <property type="evidence" value="ECO:0007669"/>
    <property type="project" value="InterPro"/>
</dbReference>
<reference evidence="5 6" key="1">
    <citation type="submission" date="2017-05" db="EMBL/GenBank/DDBJ databases">
        <authorList>
            <person name="Varghese N."/>
            <person name="Submissions S."/>
        </authorList>
    </citation>
    <scope>NUCLEOTIDE SEQUENCE [LARGE SCALE GENOMIC DNA]</scope>
    <source>
        <strain evidence="5 6">DSM 19036</strain>
    </source>
</reference>
<sequence>MKDDFVPAGLTYMKKEFPIYDICRFSLTLEEDVTISNLAVYLKNLKSLHFPHRHDFYHLMLFTRGAGSHSIDFQQFSVKPYHFYFMAPGQVHNWHFEGDIDGYVINFSAVFFKSFLLDDEYLEQFAFLSGNVNYSVIDLTEELQPDVIRTIDRAVLEANTVHPFRLDSIRIMLLDLFILLAKVSKENEGLKLPENQPRATLKKFEKLIEKEYQTMRLPKQYAEKLFISPGYLNTICQDVLGISAGDMIRNRIILEAKRMLVNLSLTVSEIAWNLNFADNSHFCKFFKNHVGMSPKSFRKHTA</sequence>
<dbReference type="InterPro" id="IPR020449">
    <property type="entry name" value="Tscrpt_reg_AraC-type_HTH"/>
</dbReference>
<protein>
    <submittedName>
        <fullName evidence="5">AraC-type DNA-binding protein</fullName>
    </submittedName>
</protein>
<dbReference type="SMART" id="SM00342">
    <property type="entry name" value="HTH_ARAC"/>
    <property type="match status" value="1"/>
</dbReference>
<organism evidence="5 6">
    <name type="scientific">Pedobacter westerhofensis</name>
    <dbReference type="NCBI Taxonomy" id="425512"/>
    <lineage>
        <taxon>Bacteria</taxon>
        <taxon>Pseudomonadati</taxon>
        <taxon>Bacteroidota</taxon>
        <taxon>Sphingobacteriia</taxon>
        <taxon>Sphingobacteriales</taxon>
        <taxon>Sphingobacteriaceae</taxon>
        <taxon>Pedobacter</taxon>
    </lineage>
</organism>
<dbReference type="SUPFAM" id="SSF46689">
    <property type="entry name" value="Homeodomain-like"/>
    <property type="match status" value="1"/>
</dbReference>
<dbReference type="SUPFAM" id="SSF51215">
    <property type="entry name" value="Regulatory protein AraC"/>
    <property type="match status" value="1"/>
</dbReference>
<dbReference type="InterPro" id="IPR037923">
    <property type="entry name" value="HTH-like"/>
</dbReference>
<dbReference type="PANTHER" id="PTHR43280">
    <property type="entry name" value="ARAC-FAMILY TRANSCRIPTIONAL REGULATOR"/>
    <property type="match status" value="1"/>
</dbReference>
<dbReference type="InterPro" id="IPR009057">
    <property type="entry name" value="Homeodomain-like_sf"/>
</dbReference>
<evidence type="ECO:0000313" key="5">
    <source>
        <dbReference type="EMBL" id="SMO45309.1"/>
    </source>
</evidence>
<dbReference type="EMBL" id="FXTN01000002">
    <property type="protein sequence ID" value="SMO45309.1"/>
    <property type="molecule type" value="Genomic_DNA"/>
</dbReference>
<dbReference type="PANTHER" id="PTHR43280:SF32">
    <property type="entry name" value="TRANSCRIPTIONAL REGULATORY PROTEIN"/>
    <property type="match status" value="1"/>
</dbReference>
<dbReference type="GO" id="GO:0043565">
    <property type="term" value="F:sequence-specific DNA binding"/>
    <property type="evidence" value="ECO:0007669"/>
    <property type="project" value="InterPro"/>
</dbReference>